<evidence type="ECO:0000256" key="8">
    <source>
        <dbReference type="ARBA" id="ARBA00024040"/>
    </source>
</evidence>
<comment type="similarity">
    <text evidence="8">Belongs to the WUS homeobox family.</text>
</comment>
<evidence type="ECO:0000256" key="10">
    <source>
        <dbReference type="RuleBase" id="RU000682"/>
    </source>
</evidence>
<name>A0AAD4P0U2_PERFH</name>
<gene>
    <name evidence="13" type="ORF">C2S53_014466</name>
</gene>
<reference evidence="13 14" key="1">
    <citation type="journal article" date="2021" name="Nat. Commun.">
        <title>Incipient diploidization of the medicinal plant Perilla within 10,000 years.</title>
        <authorList>
            <person name="Zhang Y."/>
            <person name="Shen Q."/>
            <person name="Leng L."/>
            <person name="Zhang D."/>
            <person name="Chen S."/>
            <person name="Shi Y."/>
            <person name="Ning Z."/>
            <person name="Chen S."/>
        </authorList>
    </citation>
    <scope>NUCLEOTIDE SEQUENCE [LARGE SCALE GENOMIC DNA]</scope>
    <source>
        <strain evidence="14">cv. PC099</strain>
    </source>
</reference>
<protein>
    <submittedName>
        <fullName evidence="13">Homeodomain-like superfamily protein</fullName>
    </submittedName>
</protein>
<dbReference type="InterPro" id="IPR009057">
    <property type="entry name" value="Homeodomain-like_sf"/>
</dbReference>
<keyword evidence="4 9" id="KW-0238">DNA-binding</keyword>
<dbReference type="EMBL" id="SDAM02001747">
    <property type="protein sequence ID" value="KAH6821996.1"/>
    <property type="molecule type" value="Genomic_DNA"/>
</dbReference>
<evidence type="ECO:0000256" key="11">
    <source>
        <dbReference type="SAM" id="MobiDB-lite"/>
    </source>
</evidence>
<accession>A0AAD4P0U2</accession>
<evidence type="ECO:0000256" key="7">
    <source>
        <dbReference type="ARBA" id="ARBA00023242"/>
    </source>
</evidence>
<feature type="region of interest" description="Disordered" evidence="11">
    <location>
        <begin position="139"/>
        <end position="159"/>
    </location>
</feature>
<sequence length="159" mass="18450">MVLEELYRRGMRTPHASQIQKITAHLSLYGNIQGKNVFYWFQNHKARDRQKLRKKLANQHHHLQFLPSPTPTPLNFLFQGGGVCEEVPDVGVKDEDWLMRRYGHDSMMIMERGPTLPCCRRSKPLQTLQLFPLTSPTAANENHQEFNHPPPPPPPPLHF</sequence>
<evidence type="ECO:0000256" key="4">
    <source>
        <dbReference type="ARBA" id="ARBA00023125"/>
    </source>
</evidence>
<keyword evidence="2" id="KW-0217">Developmental protein</keyword>
<proteinExistence type="inferred from homology"/>
<dbReference type="SUPFAM" id="SSF46689">
    <property type="entry name" value="Homeodomain-like"/>
    <property type="match status" value="1"/>
</dbReference>
<comment type="subcellular location">
    <subcellularLocation>
        <location evidence="1 9 10">Nucleus</location>
    </subcellularLocation>
</comment>
<dbReference type="PROSITE" id="PS50071">
    <property type="entry name" value="HOMEOBOX_2"/>
    <property type="match status" value="1"/>
</dbReference>
<evidence type="ECO:0000256" key="1">
    <source>
        <dbReference type="ARBA" id="ARBA00004123"/>
    </source>
</evidence>
<dbReference type="PANTHER" id="PTHR45940:SF42">
    <property type="entry name" value="WUSCHEL-RELATED HOMEOBOX 3"/>
    <property type="match status" value="1"/>
</dbReference>
<evidence type="ECO:0000256" key="3">
    <source>
        <dbReference type="ARBA" id="ARBA00023015"/>
    </source>
</evidence>
<dbReference type="InterPro" id="IPR044555">
    <property type="entry name" value="WUSCHEL-like"/>
</dbReference>
<feature type="domain" description="Homeobox" evidence="12">
    <location>
        <begin position="1"/>
        <end position="51"/>
    </location>
</feature>
<evidence type="ECO:0000256" key="2">
    <source>
        <dbReference type="ARBA" id="ARBA00022473"/>
    </source>
</evidence>
<evidence type="ECO:0000256" key="9">
    <source>
        <dbReference type="PROSITE-ProRule" id="PRU00108"/>
    </source>
</evidence>
<feature type="compositionally biased region" description="Pro residues" evidence="11">
    <location>
        <begin position="148"/>
        <end position="159"/>
    </location>
</feature>
<dbReference type="InterPro" id="IPR001356">
    <property type="entry name" value="HD"/>
</dbReference>
<keyword evidence="3" id="KW-0805">Transcription regulation</keyword>
<dbReference type="AlphaFoldDB" id="A0AAD4P0U2"/>
<evidence type="ECO:0000313" key="14">
    <source>
        <dbReference type="Proteomes" id="UP001190926"/>
    </source>
</evidence>
<keyword evidence="14" id="KW-1185">Reference proteome</keyword>
<dbReference type="GO" id="GO:0005634">
    <property type="term" value="C:nucleus"/>
    <property type="evidence" value="ECO:0007669"/>
    <property type="project" value="UniProtKB-SubCell"/>
</dbReference>
<keyword evidence="6" id="KW-0804">Transcription</keyword>
<evidence type="ECO:0000256" key="5">
    <source>
        <dbReference type="ARBA" id="ARBA00023155"/>
    </source>
</evidence>
<organism evidence="13 14">
    <name type="scientific">Perilla frutescens var. hirtella</name>
    <name type="common">Perilla citriodora</name>
    <name type="synonym">Perilla setoyensis</name>
    <dbReference type="NCBI Taxonomy" id="608512"/>
    <lineage>
        <taxon>Eukaryota</taxon>
        <taxon>Viridiplantae</taxon>
        <taxon>Streptophyta</taxon>
        <taxon>Embryophyta</taxon>
        <taxon>Tracheophyta</taxon>
        <taxon>Spermatophyta</taxon>
        <taxon>Magnoliopsida</taxon>
        <taxon>eudicotyledons</taxon>
        <taxon>Gunneridae</taxon>
        <taxon>Pentapetalae</taxon>
        <taxon>asterids</taxon>
        <taxon>lamiids</taxon>
        <taxon>Lamiales</taxon>
        <taxon>Lamiaceae</taxon>
        <taxon>Nepetoideae</taxon>
        <taxon>Elsholtzieae</taxon>
        <taxon>Perilla</taxon>
    </lineage>
</organism>
<evidence type="ECO:0000259" key="12">
    <source>
        <dbReference type="PROSITE" id="PS50071"/>
    </source>
</evidence>
<evidence type="ECO:0000256" key="6">
    <source>
        <dbReference type="ARBA" id="ARBA00023163"/>
    </source>
</evidence>
<comment type="caution">
    <text evidence="13">The sequence shown here is derived from an EMBL/GenBank/DDBJ whole genome shotgun (WGS) entry which is preliminary data.</text>
</comment>
<evidence type="ECO:0000313" key="13">
    <source>
        <dbReference type="EMBL" id="KAH6821996.1"/>
    </source>
</evidence>
<dbReference type="PANTHER" id="PTHR45940">
    <property type="entry name" value="WUSCHEL-RELATED HOMEOBOX 1-RELATED"/>
    <property type="match status" value="1"/>
</dbReference>
<dbReference type="Gene3D" id="1.10.10.60">
    <property type="entry name" value="Homeodomain-like"/>
    <property type="match status" value="1"/>
</dbReference>
<keyword evidence="5 9" id="KW-0371">Homeobox</keyword>
<keyword evidence="7 9" id="KW-0539">Nucleus</keyword>
<dbReference type="Pfam" id="PF00046">
    <property type="entry name" value="Homeodomain"/>
    <property type="match status" value="1"/>
</dbReference>
<feature type="DNA-binding region" description="Homeobox" evidence="9">
    <location>
        <begin position="3"/>
        <end position="52"/>
    </location>
</feature>
<dbReference type="GO" id="GO:0003677">
    <property type="term" value="F:DNA binding"/>
    <property type="evidence" value="ECO:0007669"/>
    <property type="project" value="UniProtKB-UniRule"/>
</dbReference>
<dbReference type="Proteomes" id="UP001190926">
    <property type="component" value="Unassembled WGS sequence"/>
</dbReference>
<dbReference type="GO" id="GO:0003700">
    <property type="term" value="F:DNA-binding transcription factor activity"/>
    <property type="evidence" value="ECO:0007669"/>
    <property type="project" value="InterPro"/>
</dbReference>
<dbReference type="GO" id="GO:0099402">
    <property type="term" value="P:plant organ development"/>
    <property type="evidence" value="ECO:0007669"/>
    <property type="project" value="InterPro"/>
</dbReference>